<dbReference type="EC" id="2.3.2.31" evidence="2"/>
<evidence type="ECO:0000256" key="8">
    <source>
        <dbReference type="ARBA" id="ARBA00022833"/>
    </source>
</evidence>
<dbReference type="Pfam" id="PF05773">
    <property type="entry name" value="RWD"/>
    <property type="match status" value="1"/>
</dbReference>
<reference evidence="14" key="2">
    <citation type="submission" date="2025-08" db="UniProtKB">
        <authorList>
            <consortium name="Ensembl"/>
        </authorList>
    </citation>
    <scope>IDENTIFICATION</scope>
</reference>
<dbReference type="PROSITE" id="PS50089">
    <property type="entry name" value="ZF_RING_2"/>
    <property type="match status" value="1"/>
</dbReference>
<dbReference type="PROSITE" id="PS00518">
    <property type="entry name" value="ZF_RING_1"/>
    <property type="match status" value="1"/>
</dbReference>
<keyword evidence="3" id="KW-0808">Transferase</keyword>
<keyword evidence="5" id="KW-0677">Repeat</keyword>
<comment type="catalytic activity">
    <reaction evidence="1">
        <text>[E2 ubiquitin-conjugating enzyme]-S-ubiquitinyl-L-cysteine + [acceptor protein]-L-lysine = [E2 ubiquitin-conjugating enzyme]-L-cysteine + [acceptor protein]-N(6)-ubiquitinyl-L-lysine.</text>
        <dbReference type="EC" id="2.3.2.31"/>
    </reaction>
</comment>
<feature type="domain" description="RWD" evidence="12">
    <location>
        <begin position="10"/>
        <end position="168"/>
    </location>
</feature>
<dbReference type="InterPro" id="IPR031128">
    <property type="entry name" value="RNF14_RING-HC_Zfn"/>
</dbReference>
<dbReference type="InterPro" id="IPR006575">
    <property type="entry name" value="RWD_dom"/>
</dbReference>
<dbReference type="SUPFAM" id="SSF57850">
    <property type="entry name" value="RING/U-box"/>
    <property type="match status" value="3"/>
</dbReference>
<feature type="domain" description="RING-type" evidence="13">
    <location>
        <begin position="383"/>
        <end position="641"/>
    </location>
</feature>
<feature type="compositionally biased region" description="Basic and acidic residues" evidence="10">
    <location>
        <begin position="179"/>
        <end position="195"/>
    </location>
</feature>
<dbReference type="CDD" id="cd20341">
    <property type="entry name" value="BRcat_RBR_RNF14"/>
    <property type="match status" value="1"/>
</dbReference>
<organism evidence="14 15">
    <name type="scientific">Oreochromis niloticus</name>
    <name type="common">Nile tilapia</name>
    <name type="synonym">Tilapia nilotica</name>
    <dbReference type="NCBI Taxonomy" id="8128"/>
    <lineage>
        <taxon>Eukaryota</taxon>
        <taxon>Metazoa</taxon>
        <taxon>Chordata</taxon>
        <taxon>Craniata</taxon>
        <taxon>Vertebrata</taxon>
        <taxon>Euteleostomi</taxon>
        <taxon>Actinopterygii</taxon>
        <taxon>Neopterygii</taxon>
        <taxon>Teleostei</taxon>
        <taxon>Neoteleostei</taxon>
        <taxon>Acanthomorphata</taxon>
        <taxon>Ovalentaria</taxon>
        <taxon>Cichlomorphae</taxon>
        <taxon>Cichliformes</taxon>
        <taxon>Cichlidae</taxon>
        <taxon>African cichlids</taxon>
        <taxon>Pseudocrenilabrinae</taxon>
        <taxon>Oreochromini</taxon>
        <taxon>Oreochromis</taxon>
    </lineage>
</organism>
<dbReference type="GeneTree" id="ENSGT00940000154507"/>
<dbReference type="InterPro" id="IPR013083">
    <property type="entry name" value="Znf_RING/FYVE/PHD"/>
</dbReference>
<dbReference type="Gene3D" id="3.30.40.10">
    <property type="entry name" value="Zinc/RING finger domain, C3HC4 (zinc finger)"/>
    <property type="match status" value="1"/>
</dbReference>
<evidence type="ECO:0000259" key="11">
    <source>
        <dbReference type="PROSITE" id="PS50089"/>
    </source>
</evidence>
<keyword evidence="7" id="KW-0833">Ubl conjugation pathway</keyword>
<dbReference type="SMART" id="SM00591">
    <property type="entry name" value="RWD"/>
    <property type="match status" value="1"/>
</dbReference>
<sequence>MTEDLEEQEDELLALQSIFDADEFVRDESKSAGEIRVCVELPAGFSVALREGESLRQYDISFLPPLLLNFGLPGDYPSSSPPSFSLTCSWLTRTQVISSQIIVGHVFSLPVCERFTGHDRTRRQQYIFPLPPQLAALRAHLADLYEATGGAVVLFSWVQFLREDALRFLNIHSKLDLPPDERSTLHYNQDQHDAEPSGPKNNSEPEFSVPSSEVQENPSDGSSTDSQGASALDSCKHDQNDLNSHQNQSDLTSDYQRALSPEPALQNQTAHTPDVTILQASEFKVDPQDDLSSSAEKSKHHQSGRGDFLNEGDASLSSLLPSTSSGTLDPSELGAASLPVHPTDSPQSEEQTLSGLFLTPSQTLLSHILIYDAAQKQKVFATTVFDCGVCFMDRLGSECVKLSPCGHVFCQACLCEFCTVQITEGNVRGVTCPQADCAGAPTPAQVQSLVGEKLFDRYDRLLLQNTLDSMSDVTYCPRTSCGSAVILEKSSKAVLCSECGFAFCVTCRKTYHGLEECETKKKHARDALQTILKSLDLPQSQEGVSALLNDYKHGSKERKRLLVSRYGNMLVTLESNLNDTWLANNSRCCPHCFSRIEKNGGCDHMLCSQCGQDFNWCCAFRLTTENGKTHLQEYVCENHRK</sequence>
<dbReference type="FunFam" id="3.30.40.10:FF:000137">
    <property type="entry name" value="RanBP-type and C3HC4-type zinc finger-containing protein 1"/>
    <property type="match status" value="1"/>
</dbReference>
<dbReference type="CDD" id="cd23820">
    <property type="entry name" value="RWD_RNF14"/>
    <property type="match status" value="1"/>
</dbReference>
<dbReference type="GO" id="GO:0008270">
    <property type="term" value="F:zinc ion binding"/>
    <property type="evidence" value="ECO:0007669"/>
    <property type="project" value="UniProtKB-KW"/>
</dbReference>
<dbReference type="Gene3D" id="2.20.25.20">
    <property type="match status" value="1"/>
</dbReference>
<evidence type="ECO:0000256" key="5">
    <source>
        <dbReference type="ARBA" id="ARBA00022737"/>
    </source>
</evidence>
<reference evidence="14" key="3">
    <citation type="submission" date="2025-09" db="UniProtKB">
        <authorList>
            <consortium name="Ensembl"/>
        </authorList>
    </citation>
    <scope>IDENTIFICATION</scope>
</reference>
<dbReference type="Ensembl" id="ENSONIT00000061401.1">
    <property type="protein sequence ID" value="ENSONIP00000053984.1"/>
    <property type="gene ID" value="ENSONIG00000027371.1"/>
</dbReference>
<name>A0A669D4Z4_ORENI</name>
<keyword evidence="4" id="KW-0479">Metal-binding</keyword>
<dbReference type="Gene3D" id="3.10.110.10">
    <property type="entry name" value="Ubiquitin Conjugating Enzyme"/>
    <property type="match status" value="1"/>
</dbReference>
<keyword evidence="6 9" id="KW-0863">Zinc-finger</keyword>
<dbReference type="Gene3D" id="1.20.120.1750">
    <property type="match status" value="1"/>
</dbReference>
<dbReference type="OMA" id="RERATWC"/>
<feature type="compositionally biased region" description="Polar residues" evidence="10">
    <location>
        <begin position="241"/>
        <end position="255"/>
    </location>
</feature>
<feature type="region of interest" description="Disordered" evidence="10">
    <location>
        <begin position="179"/>
        <end position="270"/>
    </location>
</feature>
<evidence type="ECO:0000313" key="15">
    <source>
        <dbReference type="Proteomes" id="UP000005207"/>
    </source>
</evidence>
<evidence type="ECO:0000256" key="3">
    <source>
        <dbReference type="ARBA" id="ARBA00022679"/>
    </source>
</evidence>
<dbReference type="GO" id="GO:0016567">
    <property type="term" value="P:protein ubiquitination"/>
    <property type="evidence" value="ECO:0007669"/>
    <property type="project" value="InterPro"/>
</dbReference>
<evidence type="ECO:0000256" key="7">
    <source>
        <dbReference type="ARBA" id="ARBA00022786"/>
    </source>
</evidence>
<evidence type="ECO:0000259" key="12">
    <source>
        <dbReference type="PROSITE" id="PS50908"/>
    </source>
</evidence>
<dbReference type="SUPFAM" id="SSF54495">
    <property type="entry name" value="UBC-like"/>
    <property type="match status" value="1"/>
</dbReference>
<keyword evidence="15" id="KW-1185">Reference proteome</keyword>
<evidence type="ECO:0000256" key="6">
    <source>
        <dbReference type="ARBA" id="ARBA00022771"/>
    </source>
</evidence>
<dbReference type="InterPro" id="IPR001841">
    <property type="entry name" value="Znf_RING"/>
</dbReference>
<feature type="compositionally biased region" description="Low complexity" evidence="10">
    <location>
        <begin position="315"/>
        <end position="331"/>
    </location>
</feature>
<dbReference type="AlphaFoldDB" id="A0A669D4Z4"/>
<dbReference type="InterPro" id="IPR031127">
    <property type="entry name" value="E3_UB_ligase_RBR"/>
</dbReference>
<evidence type="ECO:0000256" key="9">
    <source>
        <dbReference type="PROSITE-ProRule" id="PRU00175"/>
    </source>
</evidence>
<accession>A0A669D4Z4</accession>
<dbReference type="GO" id="GO:0061630">
    <property type="term" value="F:ubiquitin protein ligase activity"/>
    <property type="evidence" value="ECO:0007669"/>
    <property type="project" value="UniProtKB-EC"/>
</dbReference>
<dbReference type="InterPro" id="IPR016135">
    <property type="entry name" value="UBQ-conjugating_enzyme/RWD"/>
</dbReference>
<keyword evidence="8" id="KW-0862">Zinc</keyword>
<evidence type="ECO:0000256" key="4">
    <source>
        <dbReference type="ARBA" id="ARBA00022723"/>
    </source>
</evidence>
<protein>
    <recommendedName>
        <fullName evidence="2">RBR-type E3 ubiquitin transferase</fullName>
        <ecNumber evidence="2">2.3.2.31</ecNumber>
    </recommendedName>
</protein>
<dbReference type="InParanoid" id="A0A669D4Z4"/>
<evidence type="ECO:0000256" key="10">
    <source>
        <dbReference type="SAM" id="MobiDB-lite"/>
    </source>
</evidence>
<dbReference type="PROSITE" id="PS50908">
    <property type="entry name" value="RWD"/>
    <property type="match status" value="1"/>
</dbReference>
<reference evidence="15" key="1">
    <citation type="submission" date="2012-01" db="EMBL/GenBank/DDBJ databases">
        <title>The Genome Sequence of Oreochromis niloticus (Nile Tilapia).</title>
        <authorList>
            <consortium name="Broad Institute Genome Assembly Team"/>
            <consortium name="Broad Institute Sequencing Platform"/>
            <person name="Di Palma F."/>
            <person name="Johnson J."/>
            <person name="Lander E.S."/>
            <person name="Lindblad-Toh K."/>
        </authorList>
    </citation>
    <scope>NUCLEOTIDE SEQUENCE [LARGE SCALE GENOMIC DNA]</scope>
</reference>
<dbReference type="Pfam" id="PF01485">
    <property type="entry name" value="IBR"/>
    <property type="match status" value="1"/>
</dbReference>
<evidence type="ECO:0000256" key="1">
    <source>
        <dbReference type="ARBA" id="ARBA00001798"/>
    </source>
</evidence>
<feature type="compositionally biased region" description="Low complexity" evidence="10">
    <location>
        <begin position="204"/>
        <end position="216"/>
    </location>
</feature>
<dbReference type="InterPro" id="IPR044066">
    <property type="entry name" value="TRIAD_supradom"/>
</dbReference>
<dbReference type="SMART" id="SM00647">
    <property type="entry name" value="IBR"/>
    <property type="match status" value="1"/>
</dbReference>
<evidence type="ECO:0000313" key="14">
    <source>
        <dbReference type="Ensembl" id="ENSONIP00000053984.1"/>
    </source>
</evidence>
<feature type="region of interest" description="Disordered" evidence="10">
    <location>
        <begin position="285"/>
        <end position="352"/>
    </location>
</feature>
<dbReference type="PROSITE" id="PS51873">
    <property type="entry name" value="TRIAD"/>
    <property type="match status" value="1"/>
</dbReference>
<dbReference type="InterPro" id="IPR017907">
    <property type="entry name" value="Znf_RING_CS"/>
</dbReference>
<gene>
    <name evidence="14" type="primary">LOC100706342</name>
</gene>
<dbReference type="PANTHER" id="PTHR11685">
    <property type="entry name" value="RBR FAMILY RING FINGER AND IBR DOMAIN-CONTAINING"/>
    <property type="match status" value="1"/>
</dbReference>
<dbReference type="Proteomes" id="UP000005207">
    <property type="component" value="Linkage group LG17"/>
</dbReference>
<proteinExistence type="predicted"/>
<dbReference type="CDD" id="cd16628">
    <property type="entry name" value="RING-HC_RBR_RNF14"/>
    <property type="match status" value="1"/>
</dbReference>
<evidence type="ECO:0000259" key="13">
    <source>
        <dbReference type="PROSITE" id="PS51873"/>
    </source>
</evidence>
<feature type="domain" description="RING-type" evidence="11">
    <location>
        <begin position="387"/>
        <end position="433"/>
    </location>
</feature>
<dbReference type="InterPro" id="IPR002867">
    <property type="entry name" value="IBR_dom"/>
</dbReference>
<feature type="compositionally biased region" description="Polar residues" evidence="10">
    <location>
        <begin position="217"/>
        <end position="229"/>
    </location>
</feature>
<evidence type="ECO:0000256" key="2">
    <source>
        <dbReference type="ARBA" id="ARBA00012251"/>
    </source>
</evidence>